<dbReference type="AlphaFoldDB" id="A0AAU0F067"/>
<evidence type="ECO:0000313" key="2">
    <source>
        <dbReference type="Proteomes" id="UP001432059"/>
    </source>
</evidence>
<dbReference type="Proteomes" id="UP001432059">
    <property type="component" value="Chromosome"/>
</dbReference>
<sequence length="215" mass="24785">MKRVTLQEFQNYRSIFENISKNETLKTELAEYGYDEEEIAKGKALYDIAEEKLEANKAETAEEKLAYANFSKKFEELKKSYSTDRKKVKIIYKNDDRVLSVLGVKGIISIKISDFINGVDTLYKQLNASPELLTPLARLKINQEHIDKQLLLLEEVKNAYSNYSKEKGESQQATKDKDKALSDLVKWVREFYAIAKIALEDQPQLLESIGKFVRS</sequence>
<dbReference type="KEGG" id="bpor:BPO_0788"/>
<name>A0AAU0F067_9FLAO</name>
<dbReference type="EMBL" id="CP136426">
    <property type="protein sequence ID" value="WOC51435.1"/>
    <property type="molecule type" value="Genomic_DNA"/>
</dbReference>
<dbReference type="RefSeq" id="WP_327985066.1">
    <property type="nucleotide sequence ID" value="NZ_CP136426.1"/>
</dbReference>
<organism evidence="1 2">
    <name type="scientific">Bergeyella porcorum</name>
    <dbReference type="NCBI Taxonomy" id="1735111"/>
    <lineage>
        <taxon>Bacteria</taxon>
        <taxon>Pseudomonadati</taxon>
        <taxon>Bacteroidota</taxon>
        <taxon>Flavobacteriia</taxon>
        <taxon>Flavobacteriales</taxon>
        <taxon>Weeksellaceae</taxon>
        <taxon>Bergeyella</taxon>
    </lineage>
</organism>
<keyword evidence="2" id="KW-1185">Reference proteome</keyword>
<accession>A0AAU0F067</accession>
<evidence type="ECO:0000313" key="1">
    <source>
        <dbReference type="EMBL" id="WOC51435.1"/>
    </source>
</evidence>
<gene>
    <name evidence="1" type="ORF">BPO_0788</name>
</gene>
<reference evidence="1" key="1">
    <citation type="submission" date="2023-10" db="EMBL/GenBank/DDBJ databases">
        <title>Characterization and whole genome sequencing of a novel strain of Bergeyella porcorum QD2021 isolated from pig.</title>
        <authorList>
            <person name="Liu G."/>
            <person name="Chen C."/>
            <person name="Han X."/>
        </authorList>
    </citation>
    <scope>NUCLEOTIDE SEQUENCE</scope>
    <source>
        <strain evidence="1">QD2021</strain>
    </source>
</reference>
<proteinExistence type="predicted"/>
<protein>
    <submittedName>
        <fullName evidence="1">Uncharacterized protein</fullName>
    </submittedName>
</protein>